<accession>A0A239PEV3</accession>
<dbReference type="InterPro" id="IPR036388">
    <property type="entry name" value="WH-like_DNA-bd_sf"/>
</dbReference>
<dbReference type="Pfam" id="PF17778">
    <property type="entry name" value="WHD_BLACT"/>
    <property type="match status" value="1"/>
</dbReference>
<dbReference type="Gene3D" id="3.60.15.10">
    <property type="entry name" value="Ribonuclease Z/Hydroxyacylglutathione hydrolase-like"/>
    <property type="match status" value="2"/>
</dbReference>
<protein>
    <submittedName>
        <fullName evidence="2">Glyoxylase, beta-lactamase superfamily II</fullName>
    </submittedName>
</protein>
<dbReference type="InterPro" id="IPR001279">
    <property type="entry name" value="Metallo-B-lactamas"/>
</dbReference>
<dbReference type="SUPFAM" id="SSF56281">
    <property type="entry name" value="Metallo-hydrolase/oxidoreductase"/>
    <property type="match status" value="1"/>
</dbReference>
<dbReference type="InterPro" id="IPR041516">
    <property type="entry name" value="LACTB2_WH"/>
</dbReference>
<dbReference type="InterPro" id="IPR050662">
    <property type="entry name" value="Sec-metab_biosynth-thioest"/>
</dbReference>
<dbReference type="Gene3D" id="1.10.10.10">
    <property type="entry name" value="Winged helix-like DNA-binding domain superfamily/Winged helix DNA-binding domain"/>
    <property type="match status" value="1"/>
</dbReference>
<dbReference type="PANTHER" id="PTHR23131">
    <property type="entry name" value="ENDORIBONUCLEASE LACTB2"/>
    <property type="match status" value="1"/>
</dbReference>
<proteinExistence type="predicted"/>
<name>A0A239PEV3_9ACTN</name>
<dbReference type="Proteomes" id="UP000198362">
    <property type="component" value="Unassembled WGS sequence"/>
</dbReference>
<feature type="domain" description="Metallo-beta-lactamase" evidence="1">
    <location>
        <begin position="35"/>
        <end position="180"/>
    </location>
</feature>
<dbReference type="EMBL" id="FZPH01000019">
    <property type="protein sequence ID" value="SNT64929.1"/>
    <property type="molecule type" value="Genomic_DNA"/>
</dbReference>
<dbReference type="InterPro" id="IPR036866">
    <property type="entry name" value="RibonucZ/Hydroxyglut_hydro"/>
</dbReference>
<dbReference type="RefSeq" id="WP_089254702.1">
    <property type="nucleotide sequence ID" value="NZ_FZPH01000019.1"/>
</dbReference>
<reference evidence="2 3" key="1">
    <citation type="submission" date="2017-06" db="EMBL/GenBank/DDBJ databases">
        <authorList>
            <person name="Kim H.J."/>
            <person name="Triplett B.A."/>
        </authorList>
    </citation>
    <scope>NUCLEOTIDE SEQUENCE [LARGE SCALE GENOMIC DNA]</scope>
    <source>
        <strain evidence="2 3">CGMCC 4.5593</strain>
    </source>
</reference>
<organism evidence="2 3">
    <name type="scientific">Asanoa hainanensis</name>
    <dbReference type="NCBI Taxonomy" id="560556"/>
    <lineage>
        <taxon>Bacteria</taxon>
        <taxon>Bacillati</taxon>
        <taxon>Actinomycetota</taxon>
        <taxon>Actinomycetes</taxon>
        <taxon>Micromonosporales</taxon>
        <taxon>Micromonosporaceae</taxon>
        <taxon>Asanoa</taxon>
    </lineage>
</organism>
<dbReference type="SMART" id="SM00849">
    <property type="entry name" value="Lactamase_B"/>
    <property type="match status" value="1"/>
</dbReference>
<keyword evidence="3" id="KW-1185">Reference proteome</keyword>
<dbReference type="AlphaFoldDB" id="A0A239PEV3"/>
<dbReference type="PANTHER" id="PTHR23131:SF0">
    <property type="entry name" value="ENDORIBONUCLEASE LACTB2"/>
    <property type="match status" value="1"/>
</dbReference>
<evidence type="ECO:0000313" key="2">
    <source>
        <dbReference type="EMBL" id="SNT64929.1"/>
    </source>
</evidence>
<dbReference type="OrthoDB" id="9788263at2"/>
<dbReference type="CDD" id="cd16278">
    <property type="entry name" value="metallo-hydrolase-like_MBL-fold"/>
    <property type="match status" value="1"/>
</dbReference>
<gene>
    <name evidence="2" type="ORF">SAMN05421812_11916</name>
</gene>
<dbReference type="Pfam" id="PF00753">
    <property type="entry name" value="Lactamase_B"/>
    <property type="match status" value="1"/>
</dbReference>
<sequence length="263" mass="27104">MTSHVTTPAAALAERLPEWATLVRAPNPGPMTLDGTNTWVLRATPGAPAVVVDPGPLDEGHLRAIAEHGPIGTVLATHGHPDHVEGLDRFAELTGATVLRDLGDHELAGIELTAVATPGHTADSVCFVAAAGGERAVFTGDTILGRGTTVVAHPDGDLGAYLASLELLTGYPGRLALPGHGPALADCAVAARFYLAHRRARLDQVRQAVADGAKTAEEVVATVYADVDPGLWPAAAWSVRAQLAYLGVPTGESRRGSQGLDGP</sequence>
<evidence type="ECO:0000313" key="3">
    <source>
        <dbReference type="Proteomes" id="UP000198362"/>
    </source>
</evidence>
<evidence type="ECO:0000259" key="1">
    <source>
        <dbReference type="SMART" id="SM00849"/>
    </source>
</evidence>